<dbReference type="InterPro" id="IPR011050">
    <property type="entry name" value="Pectin_lyase_fold/virulence"/>
</dbReference>
<comment type="caution">
    <text evidence="1">The sequence shown here is derived from an EMBL/GenBank/DDBJ whole genome shotgun (WGS) entry which is preliminary data.</text>
</comment>
<evidence type="ECO:0000313" key="1">
    <source>
        <dbReference type="EMBL" id="KKN17872.1"/>
    </source>
</evidence>
<reference evidence="1" key="1">
    <citation type="journal article" date="2015" name="Nature">
        <title>Complex archaea that bridge the gap between prokaryotes and eukaryotes.</title>
        <authorList>
            <person name="Spang A."/>
            <person name="Saw J.H."/>
            <person name="Jorgensen S.L."/>
            <person name="Zaremba-Niedzwiedzka K."/>
            <person name="Martijn J."/>
            <person name="Lind A.E."/>
            <person name="van Eijk R."/>
            <person name="Schleper C."/>
            <person name="Guy L."/>
            <person name="Ettema T.J."/>
        </authorList>
    </citation>
    <scope>NUCLEOTIDE SEQUENCE</scope>
</reference>
<evidence type="ECO:0008006" key="2">
    <source>
        <dbReference type="Google" id="ProtNLM"/>
    </source>
</evidence>
<dbReference type="AlphaFoldDB" id="A0A0F9P0I6"/>
<gene>
    <name evidence="1" type="ORF">LCGC14_0961510</name>
</gene>
<proteinExistence type="predicted"/>
<organism evidence="1">
    <name type="scientific">marine sediment metagenome</name>
    <dbReference type="NCBI Taxonomy" id="412755"/>
    <lineage>
        <taxon>unclassified sequences</taxon>
        <taxon>metagenomes</taxon>
        <taxon>ecological metagenomes</taxon>
    </lineage>
</organism>
<name>A0A0F9P0I6_9ZZZZ</name>
<dbReference type="EMBL" id="LAZR01003481">
    <property type="protein sequence ID" value="KKN17872.1"/>
    <property type="molecule type" value="Genomic_DNA"/>
</dbReference>
<dbReference type="SUPFAM" id="SSF51126">
    <property type="entry name" value="Pectin lyase-like"/>
    <property type="match status" value="1"/>
</dbReference>
<feature type="non-terminal residue" evidence="1">
    <location>
        <position position="266"/>
    </location>
</feature>
<accession>A0A0F9P0I6</accession>
<sequence length="266" mass="27409">MARNITASKRGFGYDPVTRSLGVYVDGALVQSYPPTPGRTYFVNNITGSSANDGLSWANAMDEVSTAITASEVYRQLGGAAPDVTTNDYVRNTITVQATGTAYAAVSALPSYCDIVGLGADPRGNGAGIAQIDGAGAADAMAGSSRGLGLYNIQCDQSGAGAYIGLDCVVLFRSRIEDCAFTNQGTSGIRIVTGGGVTIRNVICSNDTVAQITGLTLGNGATNNSHKIVDCEFFGDTNGVSFSSVAGKQTVFKNCYAYGGTYGFLD</sequence>
<protein>
    <recommendedName>
        <fullName evidence="2">Right handed beta helix domain-containing protein</fullName>
    </recommendedName>
</protein>